<evidence type="ECO:0000313" key="2">
    <source>
        <dbReference type="EMBL" id="MDT7519040.1"/>
    </source>
</evidence>
<dbReference type="Proteomes" id="UP001321700">
    <property type="component" value="Unassembled WGS sequence"/>
</dbReference>
<dbReference type="PANTHER" id="PTHR33164">
    <property type="entry name" value="TRANSCRIPTIONAL REGULATOR, MARR FAMILY"/>
    <property type="match status" value="1"/>
</dbReference>
<proteinExistence type="predicted"/>
<dbReference type="PRINTS" id="PR00598">
    <property type="entry name" value="HTHMARR"/>
</dbReference>
<dbReference type="InterPro" id="IPR036388">
    <property type="entry name" value="WH-like_DNA-bd_sf"/>
</dbReference>
<dbReference type="RefSeq" id="WP_313874748.1">
    <property type="nucleotide sequence ID" value="NZ_JAVBIK010000001.1"/>
</dbReference>
<gene>
    <name evidence="2" type="ORF">RAE19_09995</name>
</gene>
<dbReference type="Gene3D" id="1.10.10.10">
    <property type="entry name" value="Winged helix-like DNA-binding domain superfamily/Winged helix DNA-binding domain"/>
    <property type="match status" value="1"/>
</dbReference>
<dbReference type="SUPFAM" id="SSF46785">
    <property type="entry name" value="Winged helix' DNA-binding domain"/>
    <property type="match status" value="1"/>
</dbReference>
<comment type="caution">
    <text evidence="2">The sequence shown here is derived from an EMBL/GenBank/DDBJ whole genome shotgun (WGS) entry which is preliminary data.</text>
</comment>
<dbReference type="EMBL" id="JAVBIK010000001">
    <property type="protein sequence ID" value="MDT7519040.1"/>
    <property type="molecule type" value="Genomic_DNA"/>
</dbReference>
<feature type="domain" description="HTH marR-type" evidence="1">
    <location>
        <begin position="16"/>
        <end position="156"/>
    </location>
</feature>
<dbReference type="InterPro" id="IPR000835">
    <property type="entry name" value="HTH_MarR-typ"/>
</dbReference>
<name>A0ABU3KMK2_9BURK</name>
<reference evidence="2 3" key="1">
    <citation type="submission" date="2023-08" db="EMBL/GenBank/DDBJ databases">
        <title>Rhodoferax potami sp. nov. and Rhodoferax mekongensis sp. nov., isolated from the Mekong River in Thailand.</title>
        <authorList>
            <person name="Kitikhun S."/>
            <person name="Charoenyingcharoen P."/>
            <person name="Siriarchawattana P."/>
            <person name="Likhitrattanapisal S."/>
            <person name="Nilsakha T."/>
            <person name="Chanpet A."/>
            <person name="Rattanawaree P."/>
            <person name="Ingsriswang S."/>
        </authorList>
    </citation>
    <scope>NUCLEOTIDE SEQUENCE [LARGE SCALE GENOMIC DNA]</scope>
    <source>
        <strain evidence="2 3">TBRC 17660</strain>
    </source>
</reference>
<dbReference type="SMART" id="SM00347">
    <property type="entry name" value="HTH_MARR"/>
    <property type="match status" value="1"/>
</dbReference>
<sequence>MPTTPTSTPPTPAPAETSLTVATFVAFMTASGHAQQILKARMLAADVEQGLGPLHLHALCLCQRSPGATQQQLVQSMGRDKGQMARLIRELEDRQLLVRTPDERDRRVWRLSLTPEGTQKSAWFLALEATLAEDLFGGLGETEAASLYAVLQTVQTRMNGWEPHA</sequence>
<accession>A0ABU3KMK2</accession>
<evidence type="ECO:0000313" key="3">
    <source>
        <dbReference type="Proteomes" id="UP001321700"/>
    </source>
</evidence>
<dbReference type="PROSITE" id="PS50995">
    <property type="entry name" value="HTH_MARR_2"/>
    <property type="match status" value="1"/>
</dbReference>
<evidence type="ECO:0000259" key="1">
    <source>
        <dbReference type="PROSITE" id="PS50995"/>
    </source>
</evidence>
<protein>
    <submittedName>
        <fullName evidence="2">MarR family transcriptional regulator</fullName>
    </submittedName>
</protein>
<organism evidence="2 3">
    <name type="scientific">Rhodoferax potami</name>
    <dbReference type="NCBI Taxonomy" id="3068338"/>
    <lineage>
        <taxon>Bacteria</taxon>
        <taxon>Pseudomonadati</taxon>
        <taxon>Pseudomonadota</taxon>
        <taxon>Betaproteobacteria</taxon>
        <taxon>Burkholderiales</taxon>
        <taxon>Comamonadaceae</taxon>
        <taxon>Rhodoferax</taxon>
    </lineage>
</organism>
<dbReference type="PANTHER" id="PTHR33164:SF43">
    <property type="entry name" value="HTH-TYPE TRANSCRIPTIONAL REPRESSOR YETL"/>
    <property type="match status" value="1"/>
</dbReference>
<dbReference type="Pfam" id="PF01047">
    <property type="entry name" value="MarR"/>
    <property type="match status" value="1"/>
</dbReference>
<keyword evidence="3" id="KW-1185">Reference proteome</keyword>
<dbReference type="InterPro" id="IPR039422">
    <property type="entry name" value="MarR/SlyA-like"/>
</dbReference>
<dbReference type="InterPro" id="IPR036390">
    <property type="entry name" value="WH_DNA-bd_sf"/>
</dbReference>